<dbReference type="AlphaFoldDB" id="A0A3Q3IMQ8"/>
<protein>
    <submittedName>
        <fullName evidence="2">Uncharacterized protein</fullName>
    </submittedName>
</protein>
<feature type="region of interest" description="Disordered" evidence="1">
    <location>
        <begin position="1"/>
        <end position="30"/>
    </location>
</feature>
<feature type="region of interest" description="Disordered" evidence="1">
    <location>
        <begin position="42"/>
        <end position="69"/>
    </location>
</feature>
<accession>A0A3Q3IMQ8</accession>
<sequence length="69" mass="7608">MKVKQCGAPARTHTHARTPHTTHVNPPSPAPVEKVLRRAAWQNDTPRPGSVPRGRCTSFPQDGGEKHQH</sequence>
<dbReference type="Proteomes" id="UP000261600">
    <property type="component" value="Unplaced"/>
</dbReference>
<proteinExistence type="predicted"/>
<evidence type="ECO:0000256" key="1">
    <source>
        <dbReference type="SAM" id="MobiDB-lite"/>
    </source>
</evidence>
<evidence type="ECO:0000313" key="3">
    <source>
        <dbReference type="Proteomes" id="UP000261600"/>
    </source>
</evidence>
<keyword evidence="3" id="KW-1185">Reference proteome</keyword>
<evidence type="ECO:0000313" key="2">
    <source>
        <dbReference type="Ensembl" id="ENSMALP00000001681.1"/>
    </source>
</evidence>
<name>A0A3Q3IMQ8_MONAL</name>
<reference evidence="2" key="2">
    <citation type="submission" date="2025-09" db="UniProtKB">
        <authorList>
            <consortium name="Ensembl"/>
        </authorList>
    </citation>
    <scope>IDENTIFICATION</scope>
</reference>
<dbReference type="Ensembl" id="ENSMALT00000001732.1">
    <property type="protein sequence ID" value="ENSMALP00000001681.1"/>
    <property type="gene ID" value="ENSMALG00000001248.1"/>
</dbReference>
<reference evidence="2" key="1">
    <citation type="submission" date="2025-08" db="UniProtKB">
        <authorList>
            <consortium name="Ensembl"/>
        </authorList>
    </citation>
    <scope>IDENTIFICATION</scope>
</reference>
<organism evidence="2 3">
    <name type="scientific">Monopterus albus</name>
    <name type="common">Swamp eel</name>
    <dbReference type="NCBI Taxonomy" id="43700"/>
    <lineage>
        <taxon>Eukaryota</taxon>
        <taxon>Metazoa</taxon>
        <taxon>Chordata</taxon>
        <taxon>Craniata</taxon>
        <taxon>Vertebrata</taxon>
        <taxon>Euteleostomi</taxon>
        <taxon>Actinopterygii</taxon>
        <taxon>Neopterygii</taxon>
        <taxon>Teleostei</taxon>
        <taxon>Neoteleostei</taxon>
        <taxon>Acanthomorphata</taxon>
        <taxon>Anabantaria</taxon>
        <taxon>Synbranchiformes</taxon>
        <taxon>Synbranchidae</taxon>
        <taxon>Monopterus</taxon>
    </lineage>
</organism>